<dbReference type="RefSeq" id="WP_091272542.1">
    <property type="nucleotide sequence ID" value="NZ_FNDK01000006.1"/>
</dbReference>
<gene>
    <name evidence="19" type="ORF">SAMN05192534_106164</name>
</gene>
<dbReference type="GO" id="GO:0050660">
    <property type="term" value="F:flavin adenine dinucleotide binding"/>
    <property type="evidence" value="ECO:0007669"/>
    <property type="project" value="InterPro"/>
</dbReference>
<dbReference type="PRINTS" id="PR00411">
    <property type="entry name" value="PNDRDTASEI"/>
</dbReference>
<keyword evidence="6 16" id="KW-0285">Flavoprotein</keyword>
<protein>
    <recommendedName>
        <fullName evidence="4 16">Dihydrolipoyl dehydrogenase</fullName>
        <ecNumber evidence="3 16">1.8.1.4</ecNumber>
    </recommendedName>
</protein>
<dbReference type="InterPro" id="IPR001100">
    <property type="entry name" value="Pyr_nuc-diS_OxRdtase"/>
</dbReference>
<feature type="binding site" evidence="14">
    <location>
        <position position="279"/>
    </location>
    <ligand>
        <name>NAD(+)</name>
        <dbReference type="ChEBI" id="CHEBI:57540"/>
    </ligand>
</feature>
<keyword evidence="8 16" id="KW-0560">Oxidoreductase</keyword>
<dbReference type="FunFam" id="3.30.390.30:FF:000001">
    <property type="entry name" value="Dihydrolipoyl dehydrogenase"/>
    <property type="match status" value="1"/>
</dbReference>
<dbReference type="NCBIfam" id="TIGR01350">
    <property type="entry name" value="lipoamide_DH"/>
    <property type="match status" value="1"/>
</dbReference>
<feature type="binding site" evidence="14">
    <location>
        <position position="114"/>
    </location>
    <ligand>
        <name>FAD</name>
        <dbReference type="ChEBI" id="CHEBI:57692"/>
    </ligand>
</feature>
<evidence type="ECO:0000256" key="5">
    <source>
        <dbReference type="ARBA" id="ARBA00022490"/>
    </source>
</evidence>
<feature type="domain" description="Pyridine nucleotide-disulphide oxidoreductase dimerisation" evidence="17">
    <location>
        <begin position="354"/>
        <end position="462"/>
    </location>
</feature>
<dbReference type="Pfam" id="PF02852">
    <property type="entry name" value="Pyr_redox_dim"/>
    <property type="match status" value="1"/>
</dbReference>
<evidence type="ECO:0000256" key="12">
    <source>
        <dbReference type="ARBA" id="ARBA00049187"/>
    </source>
</evidence>
<dbReference type="InterPro" id="IPR023753">
    <property type="entry name" value="FAD/NAD-binding_dom"/>
</dbReference>
<dbReference type="PANTHER" id="PTHR22912:SF217">
    <property type="entry name" value="DIHYDROLIPOYL DEHYDROGENASE"/>
    <property type="match status" value="1"/>
</dbReference>
<dbReference type="STRING" id="568899.SAMN05192534_106164"/>
<comment type="similarity">
    <text evidence="2 16">Belongs to the class-I pyridine nucleotide-disulfide oxidoreductase family.</text>
</comment>
<proteinExistence type="inferred from homology"/>
<evidence type="ECO:0000256" key="6">
    <source>
        <dbReference type="ARBA" id="ARBA00022630"/>
    </source>
</evidence>
<dbReference type="Gene3D" id="3.30.390.30">
    <property type="match status" value="1"/>
</dbReference>
<keyword evidence="10" id="KW-1015">Disulfide bond</keyword>
<name>A0A1G8D3U2_9BACI</name>
<dbReference type="InterPro" id="IPR036188">
    <property type="entry name" value="FAD/NAD-bd_sf"/>
</dbReference>
<feature type="binding site" evidence="14">
    <location>
        <position position="211"/>
    </location>
    <ligand>
        <name>NAD(+)</name>
        <dbReference type="ChEBI" id="CHEBI:57540"/>
    </ligand>
</feature>
<dbReference type="GO" id="GO:0006103">
    <property type="term" value="P:2-oxoglutarate metabolic process"/>
    <property type="evidence" value="ECO:0007669"/>
    <property type="project" value="TreeGrafter"/>
</dbReference>
<comment type="catalytic activity">
    <reaction evidence="12 16">
        <text>N(6)-[(R)-dihydrolipoyl]-L-lysyl-[protein] + NAD(+) = N(6)-[(R)-lipoyl]-L-lysyl-[protein] + NADH + H(+)</text>
        <dbReference type="Rhea" id="RHEA:15045"/>
        <dbReference type="Rhea" id="RHEA-COMP:10474"/>
        <dbReference type="Rhea" id="RHEA-COMP:10475"/>
        <dbReference type="ChEBI" id="CHEBI:15378"/>
        <dbReference type="ChEBI" id="CHEBI:57540"/>
        <dbReference type="ChEBI" id="CHEBI:57945"/>
        <dbReference type="ChEBI" id="CHEBI:83099"/>
        <dbReference type="ChEBI" id="CHEBI:83100"/>
        <dbReference type="EC" id="1.8.1.4"/>
    </reaction>
</comment>
<feature type="binding site" evidence="14">
    <location>
        <begin position="188"/>
        <end position="195"/>
    </location>
    <ligand>
        <name>NAD(+)</name>
        <dbReference type="ChEBI" id="CHEBI:57540"/>
    </ligand>
</feature>
<feature type="binding site" evidence="14">
    <location>
        <position position="319"/>
    </location>
    <ligand>
        <name>FAD</name>
        <dbReference type="ChEBI" id="CHEBI:57692"/>
    </ligand>
</feature>
<evidence type="ECO:0000256" key="9">
    <source>
        <dbReference type="ARBA" id="ARBA00023027"/>
    </source>
</evidence>
<dbReference type="Proteomes" id="UP000199163">
    <property type="component" value="Unassembled WGS sequence"/>
</dbReference>
<dbReference type="OrthoDB" id="9800167at2"/>
<sequence>MPKEYDLVILGAGTGGYVAAIKAAKAGLKTAIVEKEKVGGTCLHRGCIPSKSLLKSAEMHALMKDSDKYGIAVNDVTLHFDKVQQRKNQVVEQLYQGVQALMAKGDIDIYQGHGRILGPSIFSPTAGTVSIEMNNKSENVMLLPKNLMVATGSKPRELPGLRANGENILTSDEALQLKELPSSIVIIGGGVIGIEWASMLSDFDVDVTVLENAERILPGEDAAISKEMTKQLMRRGIRIVTSANVESESCRIGEHVSISAAVEGKKETFAAEKLLLSVGRKANVEDIGLENTNIEVENGFIKTNAYYQTKESHIYAIGDVIGGMQLAHVASKEGAVAVDHITNKKPFILDEQSIPRCTYSRPETASVGLTEEQAKQKGLDVKTGIFSFQAIGKAVIEGNTDGFVKLIADKQTDDLLGVHMIGSRVTELISEASLAKVVDASAFEVAETIHPHPSLSEIIGESALSADGKAIHS</sequence>
<dbReference type="SUPFAM" id="SSF55424">
    <property type="entry name" value="FAD/NAD-linked reductases, dimerisation (C-terminal) domain"/>
    <property type="match status" value="1"/>
</dbReference>
<evidence type="ECO:0000259" key="17">
    <source>
        <dbReference type="Pfam" id="PF02852"/>
    </source>
</evidence>
<dbReference type="InterPro" id="IPR050151">
    <property type="entry name" value="Class-I_Pyr_Nuc-Dis_Oxidored"/>
</dbReference>
<dbReference type="InterPro" id="IPR012999">
    <property type="entry name" value="Pyr_OxRdtase_I_AS"/>
</dbReference>
<keyword evidence="14" id="KW-0547">Nucleotide-binding</keyword>
<evidence type="ECO:0000256" key="1">
    <source>
        <dbReference type="ARBA" id="ARBA00004496"/>
    </source>
</evidence>
<evidence type="ECO:0000313" key="19">
    <source>
        <dbReference type="EMBL" id="SDH51830.1"/>
    </source>
</evidence>
<evidence type="ECO:0000259" key="18">
    <source>
        <dbReference type="Pfam" id="PF07992"/>
    </source>
</evidence>
<comment type="subcellular location">
    <subcellularLocation>
        <location evidence="1">Cytoplasm</location>
    </subcellularLocation>
</comment>
<feature type="binding site" evidence="14">
    <location>
        <begin position="151"/>
        <end position="153"/>
    </location>
    <ligand>
        <name>FAD</name>
        <dbReference type="ChEBI" id="CHEBI:57692"/>
    </ligand>
</feature>
<evidence type="ECO:0000256" key="2">
    <source>
        <dbReference type="ARBA" id="ARBA00007532"/>
    </source>
</evidence>
<keyword evidence="20" id="KW-1185">Reference proteome</keyword>
<evidence type="ECO:0000256" key="13">
    <source>
        <dbReference type="PIRSR" id="PIRSR000350-2"/>
    </source>
</evidence>
<dbReference type="EMBL" id="FNDK01000006">
    <property type="protein sequence ID" value="SDH51830.1"/>
    <property type="molecule type" value="Genomic_DNA"/>
</dbReference>
<dbReference type="SUPFAM" id="SSF51905">
    <property type="entry name" value="FAD/NAD(P)-binding domain"/>
    <property type="match status" value="1"/>
</dbReference>
<evidence type="ECO:0000256" key="10">
    <source>
        <dbReference type="ARBA" id="ARBA00023157"/>
    </source>
</evidence>
<feature type="active site" description="Proton acceptor" evidence="13">
    <location>
        <position position="452"/>
    </location>
</feature>
<comment type="miscellaneous">
    <text evidence="16">The active site is a redox-active disulfide bond.</text>
</comment>
<feature type="binding site" evidence="14">
    <location>
        <position position="51"/>
    </location>
    <ligand>
        <name>FAD</name>
        <dbReference type="ChEBI" id="CHEBI:57692"/>
    </ligand>
</feature>
<dbReference type="InterPro" id="IPR016156">
    <property type="entry name" value="FAD/NAD-linked_Rdtase_dimer_sf"/>
</dbReference>
<evidence type="ECO:0000256" key="16">
    <source>
        <dbReference type="RuleBase" id="RU003692"/>
    </source>
</evidence>
<dbReference type="Pfam" id="PF07992">
    <property type="entry name" value="Pyr_redox_2"/>
    <property type="match status" value="1"/>
</dbReference>
<evidence type="ECO:0000256" key="3">
    <source>
        <dbReference type="ARBA" id="ARBA00012608"/>
    </source>
</evidence>
<keyword evidence="5" id="KW-0963">Cytoplasm</keyword>
<dbReference type="PANTHER" id="PTHR22912">
    <property type="entry name" value="DISULFIDE OXIDOREDUCTASE"/>
    <property type="match status" value="1"/>
</dbReference>
<dbReference type="PIRSF" id="PIRSF000350">
    <property type="entry name" value="Mercury_reductase_MerA"/>
    <property type="match status" value="1"/>
</dbReference>
<evidence type="ECO:0000256" key="4">
    <source>
        <dbReference type="ARBA" id="ARBA00016961"/>
    </source>
</evidence>
<keyword evidence="11 16" id="KW-0676">Redox-active center</keyword>
<evidence type="ECO:0000256" key="7">
    <source>
        <dbReference type="ARBA" id="ARBA00022827"/>
    </source>
</evidence>
<evidence type="ECO:0000256" key="14">
    <source>
        <dbReference type="PIRSR" id="PIRSR000350-3"/>
    </source>
</evidence>
<accession>A0A1G8D3U2</accession>
<dbReference type="EC" id="1.8.1.4" evidence="3 16"/>
<evidence type="ECO:0000256" key="11">
    <source>
        <dbReference type="ARBA" id="ARBA00023284"/>
    </source>
</evidence>
<keyword evidence="7 14" id="KW-0274">FAD</keyword>
<keyword evidence="9 14" id="KW-0520">NAD</keyword>
<evidence type="ECO:0000256" key="8">
    <source>
        <dbReference type="ARBA" id="ARBA00023002"/>
    </source>
</evidence>
<comment type="cofactor">
    <cofactor evidence="14 16">
        <name>FAD</name>
        <dbReference type="ChEBI" id="CHEBI:57692"/>
    </cofactor>
    <text evidence="14 16">Binds 1 FAD per subunit.</text>
</comment>
<feature type="domain" description="FAD/NAD(P)-binding" evidence="18">
    <location>
        <begin position="5"/>
        <end position="334"/>
    </location>
</feature>
<dbReference type="PROSITE" id="PS00076">
    <property type="entry name" value="PYRIDINE_REDOX_1"/>
    <property type="match status" value="1"/>
</dbReference>
<dbReference type="AlphaFoldDB" id="A0A1G8D3U2"/>
<dbReference type="GO" id="GO:0005737">
    <property type="term" value="C:cytoplasm"/>
    <property type="evidence" value="ECO:0007669"/>
    <property type="project" value="UniProtKB-SubCell"/>
</dbReference>
<dbReference type="GO" id="GO:0004148">
    <property type="term" value="F:dihydrolipoyl dehydrogenase (NADH) activity"/>
    <property type="evidence" value="ECO:0007669"/>
    <property type="project" value="UniProtKB-EC"/>
</dbReference>
<dbReference type="Gene3D" id="3.50.50.60">
    <property type="entry name" value="FAD/NAD(P)-binding domain"/>
    <property type="match status" value="2"/>
</dbReference>
<feature type="disulfide bond" description="Redox-active" evidence="15">
    <location>
        <begin position="42"/>
        <end position="47"/>
    </location>
</feature>
<organism evidence="19 20">
    <name type="scientific">Alteribacillus persepolensis</name>
    <dbReference type="NCBI Taxonomy" id="568899"/>
    <lineage>
        <taxon>Bacteria</taxon>
        <taxon>Bacillati</taxon>
        <taxon>Bacillota</taxon>
        <taxon>Bacilli</taxon>
        <taxon>Bacillales</taxon>
        <taxon>Bacillaceae</taxon>
        <taxon>Alteribacillus</taxon>
    </lineage>
</organism>
<dbReference type="PRINTS" id="PR00368">
    <property type="entry name" value="FADPNR"/>
</dbReference>
<dbReference type="InterPro" id="IPR006258">
    <property type="entry name" value="Lipoamide_DH"/>
</dbReference>
<evidence type="ECO:0000313" key="20">
    <source>
        <dbReference type="Proteomes" id="UP000199163"/>
    </source>
</evidence>
<reference evidence="19 20" key="1">
    <citation type="submission" date="2016-10" db="EMBL/GenBank/DDBJ databases">
        <authorList>
            <person name="de Groot N.N."/>
        </authorList>
    </citation>
    <scope>NUCLEOTIDE SEQUENCE [LARGE SCALE GENOMIC DNA]</scope>
    <source>
        <strain evidence="19 20">DSM 21632</strain>
    </source>
</reference>
<evidence type="ECO:0000256" key="15">
    <source>
        <dbReference type="PIRSR" id="PIRSR000350-4"/>
    </source>
</evidence>
<dbReference type="InterPro" id="IPR004099">
    <property type="entry name" value="Pyr_nucl-diS_OxRdtase_dimer"/>
</dbReference>